<comment type="subcellular location">
    <subcellularLocation>
        <location evidence="2">Membrane</location>
        <topology evidence="2">Single-pass membrane protein</topology>
    </subcellularLocation>
</comment>
<dbReference type="PRINTS" id="PR00385">
    <property type="entry name" value="P450"/>
</dbReference>
<dbReference type="PANTHER" id="PTHR24298">
    <property type="entry name" value="FLAVONOID 3'-MONOOXYGENASE-RELATED"/>
    <property type="match status" value="1"/>
</dbReference>
<dbReference type="SUPFAM" id="SSF48264">
    <property type="entry name" value="Cytochrome P450"/>
    <property type="match status" value="1"/>
</dbReference>
<reference evidence="7 9" key="2">
    <citation type="journal article" date="2019" name="Plant Biotechnol. J.">
        <title>The red bayberry genome and genetic basis of sex determination.</title>
        <authorList>
            <person name="Jia H.M."/>
            <person name="Jia H.J."/>
            <person name="Cai Q.L."/>
            <person name="Wang Y."/>
            <person name="Zhao H.B."/>
            <person name="Yang W.F."/>
            <person name="Wang G.Y."/>
            <person name="Li Y.H."/>
            <person name="Zhan D.L."/>
            <person name="Shen Y.T."/>
            <person name="Niu Q.F."/>
            <person name="Chang L."/>
            <person name="Qiu J."/>
            <person name="Zhao L."/>
            <person name="Xie H.B."/>
            <person name="Fu W.Y."/>
            <person name="Jin J."/>
            <person name="Li X.W."/>
            <person name="Jiao Y."/>
            <person name="Zhou C.C."/>
            <person name="Tu T."/>
            <person name="Chai C.Y."/>
            <person name="Gao J.L."/>
            <person name="Fan L.J."/>
            <person name="van de Weg E."/>
            <person name="Wang J.Y."/>
            <person name="Gao Z.S."/>
        </authorList>
    </citation>
    <scope>NUCLEOTIDE SEQUENCE [LARGE SCALE GENOMIC DNA]</scope>
    <source>
        <tissue evidence="7">Leaves</tissue>
    </source>
</reference>
<dbReference type="PANTHER" id="PTHR24298:SF662">
    <property type="entry name" value="2-HYDROXYISOFLAVANONE SYNTHASE"/>
    <property type="match status" value="1"/>
</dbReference>
<dbReference type="GO" id="GO:0020037">
    <property type="term" value="F:heme binding"/>
    <property type="evidence" value="ECO:0007669"/>
    <property type="project" value="InterPro"/>
</dbReference>
<keyword evidence="6" id="KW-0472">Membrane</keyword>
<dbReference type="InterPro" id="IPR051103">
    <property type="entry name" value="Plant_metabolite_P450s"/>
</dbReference>
<name>A0A6A1WL69_9ROSI</name>
<evidence type="ECO:0000256" key="4">
    <source>
        <dbReference type="ARBA" id="ARBA00022723"/>
    </source>
</evidence>
<evidence type="ECO:0000256" key="3">
    <source>
        <dbReference type="ARBA" id="ARBA00022692"/>
    </source>
</evidence>
<dbReference type="EMBL" id="RXIC02000019">
    <property type="protein sequence ID" value="KAB1226049.1"/>
    <property type="molecule type" value="Genomic_DNA"/>
</dbReference>
<evidence type="ECO:0000256" key="5">
    <source>
        <dbReference type="ARBA" id="ARBA00022989"/>
    </source>
</evidence>
<proteinExistence type="predicted"/>
<reference evidence="7" key="1">
    <citation type="submission" date="2018-07" db="EMBL/GenBank/DDBJ databases">
        <authorList>
            <person name="Gao Z.-S."/>
            <person name="Jia H.-M."/>
            <person name="Jia H.-J."/>
            <person name="Cai Q.-L."/>
            <person name="Wang Y."/>
            <person name="Zhao H.-B."/>
        </authorList>
    </citation>
    <scope>NUCLEOTIDE SEQUENCE</scope>
    <source>
        <tissue evidence="7">Leaves</tissue>
    </source>
</reference>
<dbReference type="GO" id="GO:0005506">
    <property type="term" value="F:iron ion binding"/>
    <property type="evidence" value="ECO:0007669"/>
    <property type="project" value="InterPro"/>
</dbReference>
<gene>
    <name evidence="8" type="ORF">CJ030_MR1G023814</name>
    <name evidence="7" type="ORF">CJ030_MR1G029320</name>
</gene>
<evidence type="ECO:0000313" key="9">
    <source>
        <dbReference type="Proteomes" id="UP000516437"/>
    </source>
</evidence>
<keyword evidence="3" id="KW-0812">Transmembrane</keyword>
<dbReference type="InterPro" id="IPR002401">
    <property type="entry name" value="Cyt_P450_E_grp-I"/>
</dbReference>
<evidence type="ECO:0000256" key="2">
    <source>
        <dbReference type="ARBA" id="ARBA00004167"/>
    </source>
</evidence>
<keyword evidence="5" id="KW-1133">Transmembrane helix</keyword>
<dbReference type="AlphaFoldDB" id="A0A6A1WL69"/>
<dbReference type="EMBL" id="RXIC02000019">
    <property type="protein sequence ID" value="KAB1227450.1"/>
    <property type="molecule type" value="Genomic_DNA"/>
</dbReference>
<dbReference type="OrthoDB" id="2789670at2759"/>
<evidence type="ECO:0000313" key="7">
    <source>
        <dbReference type="EMBL" id="KAB1226049.1"/>
    </source>
</evidence>
<evidence type="ECO:0000256" key="6">
    <source>
        <dbReference type="ARBA" id="ARBA00023136"/>
    </source>
</evidence>
<evidence type="ECO:0000313" key="8">
    <source>
        <dbReference type="EMBL" id="KAB1227450.1"/>
    </source>
</evidence>
<keyword evidence="9" id="KW-1185">Reference proteome</keyword>
<dbReference type="PRINTS" id="PR00463">
    <property type="entry name" value="EP450I"/>
</dbReference>
<evidence type="ECO:0000256" key="1">
    <source>
        <dbReference type="ARBA" id="ARBA00001971"/>
    </source>
</evidence>
<dbReference type="GO" id="GO:0016709">
    <property type="term" value="F:oxidoreductase activity, acting on paired donors, with incorporation or reduction of molecular oxygen, NAD(P)H as one donor, and incorporation of one atom of oxygen"/>
    <property type="evidence" value="ECO:0007669"/>
    <property type="project" value="TreeGrafter"/>
</dbReference>
<comment type="cofactor">
    <cofactor evidence="1">
        <name>heme</name>
        <dbReference type="ChEBI" id="CHEBI:30413"/>
    </cofactor>
</comment>
<dbReference type="Pfam" id="PF00067">
    <property type="entry name" value="p450"/>
    <property type="match status" value="1"/>
</dbReference>
<organism evidence="7 9">
    <name type="scientific">Morella rubra</name>
    <name type="common">Chinese bayberry</name>
    <dbReference type="NCBI Taxonomy" id="262757"/>
    <lineage>
        <taxon>Eukaryota</taxon>
        <taxon>Viridiplantae</taxon>
        <taxon>Streptophyta</taxon>
        <taxon>Embryophyta</taxon>
        <taxon>Tracheophyta</taxon>
        <taxon>Spermatophyta</taxon>
        <taxon>Magnoliopsida</taxon>
        <taxon>eudicotyledons</taxon>
        <taxon>Gunneridae</taxon>
        <taxon>Pentapetalae</taxon>
        <taxon>rosids</taxon>
        <taxon>fabids</taxon>
        <taxon>Fagales</taxon>
        <taxon>Myricaceae</taxon>
        <taxon>Morella</taxon>
    </lineage>
</organism>
<sequence>MGKRIEDIRRKFDAFAERIITEREELRKKKKNREVGCEGEQHLVKDFMDMLLDFVQDENSDVKLTKDHIKALTVDFFSAGTNTTATATEWAIAELINNPKVLDKARQEIDSVVKNSRLVKESDTPNLPYIQAIIKETLRLHPPVPFVHRKCVQDCEIGNFVIPSDTVFL</sequence>
<dbReference type="GO" id="GO:0016020">
    <property type="term" value="C:membrane"/>
    <property type="evidence" value="ECO:0007669"/>
    <property type="project" value="UniProtKB-SubCell"/>
</dbReference>
<dbReference type="Gene3D" id="1.10.630.10">
    <property type="entry name" value="Cytochrome P450"/>
    <property type="match status" value="1"/>
</dbReference>
<accession>A0A6A1WL69</accession>
<keyword evidence="4" id="KW-0479">Metal-binding</keyword>
<dbReference type="InterPro" id="IPR036396">
    <property type="entry name" value="Cyt_P450_sf"/>
</dbReference>
<dbReference type="InterPro" id="IPR001128">
    <property type="entry name" value="Cyt_P450"/>
</dbReference>
<comment type="caution">
    <text evidence="7">The sequence shown here is derived from an EMBL/GenBank/DDBJ whole genome shotgun (WGS) entry which is preliminary data.</text>
</comment>
<dbReference type="Proteomes" id="UP000516437">
    <property type="component" value="Chromosome 1"/>
</dbReference>
<reference evidence="7" key="3">
    <citation type="submission" date="2019-09" db="EMBL/GenBank/DDBJ databases">
        <authorList>
            <person name="Gao Z."/>
        </authorList>
    </citation>
    <scope>NUCLEOTIDE SEQUENCE</scope>
    <source>
        <tissue evidence="7">Leaves</tissue>
    </source>
</reference>
<protein>
    <submittedName>
        <fullName evidence="7">Licodione synthase</fullName>
    </submittedName>
</protein>